<name>A0ABP2EP53_AJEDR</name>
<proteinExistence type="predicted"/>
<keyword evidence="1" id="KW-1133">Transmembrane helix</keyword>
<dbReference type="EMBL" id="EQ999982">
    <property type="protein sequence ID" value="EEQ84750.2"/>
    <property type="molecule type" value="Genomic_DNA"/>
</dbReference>
<dbReference type="Proteomes" id="UP000002039">
    <property type="component" value="Unassembled WGS sequence"/>
</dbReference>
<evidence type="ECO:0000256" key="1">
    <source>
        <dbReference type="SAM" id="Phobius"/>
    </source>
</evidence>
<gene>
    <name evidence="2" type="ORF">BDCG_17719</name>
</gene>
<organism evidence="2 3">
    <name type="scientific">Ajellomyces dermatitidis (strain ER-3 / ATCC MYA-2586)</name>
    <name type="common">Blastomyces dermatitidis</name>
    <dbReference type="NCBI Taxonomy" id="559297"/>
    <lineage>
        <taxon>Eukaryota</taxon>
        <taxon>Fungi</taxon>
        <taxon>Dikarya</taxon>
        <taxon>Ascomycota</taxon>
        <taxon>Pezizomycotina</taxon>
        <taxon>Eurotiomycetes</taxon>
        <taxon>Eurotiomycetidae</taxon>
        <taxon>Onygenales</taxon>
        <taxon>Ajellomycetaceae</taxon>
        <taxon>Blastomyces</taxon>
    </lineage>
</organism>
<feature type="transmembrane region" description="Helical" evidence="1">
    <location>
        <begin position="92"/>
        <end position="110"/>
    </location>
</feature>
<evidence type="ECO:0000313" key="2">
    <source>
        <dbReference type="EMBL" id="EEQ84750.2"/>
    </source>
</evidence>
<evidence type="ECO:0000313" key="3">
    <source>
        <dbReference type="Proteomes" id="UP000002039"/>
    </source>
</evidence>
<reference evidence="3" key="1">
    <citation type="journal article" date="2015" name="PLoS Genet.">
        <title>The dynamic genome and transcriptome of the human fungal pathogen Blastomyces and close relative Emmonsia.</title>
        <authorList>
            <person name="Munoz J.F."/>
            <person name="Gauthier G.M."/>
            <person name="Desjardins C.A."/>
            <person name="Gallo J.E."/>
            <person name="Holder J."/>
            <person name="Sullivan T.D."/>
            <person name="Marty A.J."/>
            <person name="Carmen J.C."/>
            <person name="Chen Z."/>
            <person name="Ding L."/>
            <person name="Gujja S."/>
            <person name="Magrini V."/>
            <person name="Misas E."/>
            <person name="Mitreva M."/>
            <person name="Priest M."/>
            <person name="Saif S."/>
            <person name="Whiston E.A."/>
            <person name="Young S."/>
            <person name="Zeng Q."/>
            <person name="Goldman W.E."/>
            <person name="Mardis E.R."/>
            <person name="Taylor J.W."/>
            <person name="McEwen J.G."/>
            <person name="Clay O.K."/>
            <person name="Klein B.S."/>
            <person name="Cuomo C.A."/>
        </authorList>
    </citation>
    <scope>NUCLEOTIDE SEQUENCE [LARGE SCALE GENOMIC DNA]</scope>
    <source>
        <strain evidence="3">ER-3 / ATCC MYA-2586</strain>
    </source>
</reference>
<accession>A0ABP2EP53</accession>
<protein>
    <submittedName>
        <fullName evidence="2">Uncharacterized protein</fullName>
    </submittedName>
</protein>
<dbReference type="RefSeq" id="XP_045272649.1">
    <property type="nucleotide sequence ID" value="XM_045426795.1"/>
</dbReference>
<keyword evidence="3" id="KW-1185">Reference proteome</keyword>
<dbReference type="GeneID" id="69032611"/>
<keyword evidence="1" id="KW-0472">Membrane</keyword>
<keyword evidence="1" id="KW-0812">Transmembrane</keyword>
<sequence>MQSGSIYPPRTKQSNTLASPTQVSLNGSISAISVFRNVVYGGSISTQGDKCQADEGMMERRGRRGRASACGDLKVIRNFVCFKLNKERATFYIYYSFPGSFLVYLIMHAGNS</sequence>